<dbReference type="EMBL" id="MGGE01000033">
    <property type="protein sequence ID" value="OGM20841.1"/>
    <property type="molecule type" value="Genomic_DNA"/>
</dbReference>
<evidence type="ECO:0000313" key="3">
    <source>
        <dbReference type="Proteomes" id="UP000178419"/>
    </source>
</evidence>
<keyword evidence="1" id="KW-0812">Transmembrane</keyword>
<name>A0A1F7Y0M2_9BACT</name>
<accession>A0A1F7Y0M2</accession>
<proteinExistence type="predicted"/>
<keyword evidence="1" id="KW-0472">Membrane</keyword>
<reference evidence="2 3" key="1">
    <citation type="journal article" date="2016" name="Nat. Commun.">
        <title>Thousands of microbial genomes shed light on interconnected biogeochemical processes in an aquifer system.</title>
        <authorList>
            <person name="Anantharaman K."/>
            <person name="Brown C.T."/>
            <person name="Hug L.A."/>
            <person name="Sharon I."/>
            <person name="Castelle C.J."/>
            <person name="Probst A.J."/>
            <person name="Thomas B.C."/>
            <person name="Singh A."/>
            <person name="Wilkins M.J."/>
            <person name="Karaoz U."/>
            <person name="Brodie E.L."/>
            <person name="Williams K.H."/>
            <person name="Hubbard S.S."/>
            <person name="Banfield J.F."/>
        </authorList>
    </citation>
    <scope>NUCLEOTIDE SEQUENCE [LARGE SCALE GENOMIC DNA]</scope>
</reference>
<protein>
    <submittedName>
        <fullName evidence="2">Uncharacterized protein</fullName>
    </submittedName>
</protein>
<evidence type="ECO:0000313" key="2">
    <source>
        <dbReference type="EMBL" id="OGM20841.1"/>
    </source>
</evidence>
<dbReference type="Proteomes" id="UP000178419">
    <property type="component" value="Unassembled WGS sequence"/>
</dbReference>
<comment type="caution">
    <text evidence="2">The sequence shown here is derived from an EMBL/GenBank/DDBJ whole genome shotgun (WGS) entry which is preliminary data.</text>
</comment>
<keyword evidence="1" id="KW-1133">Transmembrane helix</keyword>
<dbReference type="AlphaFoldDB" id="A0A1F7Y0M2"/>
<gene>
    <name evidence="2" type="ORF">A2714_02645</name>
</gene>
<feature type="transmembrane region" description="Helical" evidence="1">
    <location>
        <begin position="44"/>
        <end position="69"/>
    </location>
</feature>
<sequence>MPEKSPNQSTKSINDSLLALDITPKSLSTSKSKFDLQAVFTSPYASIFVTLSLLLFLFGLSYFIAYSYITKPKAPENYSECVKSKGSLIRESYPAVCVAKDGNEFIQPLSPEEQKLLEVAN</sequence>
<evidence type="ECO:0000256" key="1">
    <source>
        <dbReference type="SAM" id="Phobius"/>
    </source>
</evidence>
<organism evidence="2 3">
    <name type="scientific">Candidatus Woesebacteria bacterium RIFCSPHIGHO2_01_FULL_38_9</name>
    <dbReference type="NCBI Taxonomy" id="1802492"/>
    <lineage>
        <taxon>Bacteria</taxon>
        <taxon>Candidatus Woeseibacteriota</taxon>
    </lineage>
</organism>